<protein>
    <recommendedName>
        <fullName evidence="1">Glucose/Sorbosone dehydrogenase domain-containing protein</fullName>
    </recommendedName>
</protein>
<comment type="caution">
    <text evidence="2">The sequence shown here is derived from an EMBL/GenBank/DDBJ whole genome shotgun (WGS) entry which is preliminary data.</text>
</comment>
<keyword evidence="3" id="KW-1185">Reference proteome</keyword>
<dbReference type="InterPro" id="IPR012938">
    <property type="entry name" value="Glc/Sorbosone_DH"/>
</dbReference>
<reference evidence="2 3" key="1">
    <citation type="submission" date="2018-08" db="EMBL/GenBank/DDBJ databases">
        <title>Chitinophagaceae sp. K23C18032701, a novel bacterium isolated from forest soil.</title>
        <authorList>
            <person name="Wang C."/>
        </authorList>
    </citation>
    <scope>NUCLEOTIDE SEQUENCE [LARGE SCALE GENOMIC DNA]</scope>
    <source>
        <strain evidence="2 3">K23C18032701</strain>
    </source>
</reference>
<gene>
    <name evidence="2" type="ORF">DXN05_21295</name>
</gene>
<proteinExistence type="predicted"/>
<evidence type="ECO:0000313" key="2">
    <source>
        <dbReference type="EMBL" id="RFM26141.1"/>
    </source>
</evidence>
<dbReference type="InterPro" id="IPR011042">
    <property type="entry name" value="6-blade_b-propeller_TolB-like"/>
</dbReference>
<dbReference type="EMBL" id="QTJU01000011">
    <property type="protein sequence ID" value="RFM26141.1"/>
    <property type="molecule type" value="Genomic_DNA"/>
</dbReference>
<dbReference type="OrthoDB" id="9770043at2"/>
<name>A0A3E1NE85_9BACT</name>
<accession>A0A3E1NE85</accession>
<dbReference type="RefSeq" id="WP_116849320.1">
    <property type="nucleotide sequence ID" value="NZ_QTJU01000011.1"/>
</dbReference>
<dbReference type="Pfam" id="PF07995">
    <property type="entry name" value="GSDH"/>
    <property type="match status" value="2"/>
</dbReference>
<evidence type="ECO:0000259" key="1">
    <source>
        <dbReference type="Pfam" id="PF07995"/>
    </source>
</evidence>
<dbReference type="Gene3D" id="2.120.10.30">
    <property type="entry name" value="TolB, C-terminal domain"/>
    <property type="match status" value="1"/>
</dbReference>
<dbReference type="AlphaFoldDB" id="A0A3E1NE85"/>
<organism evidence="2 3">
    <name type="scientific">Deminuibacter soli</name>
    <dbReference type="NCBI Taxonomy" id="2291815"/>
    <lineage>
        <taxon>Bacteria</taxon>
        <taxon>Pseudomonadati</taxon>
        <taxon>Bacteroidota</taxon>
        <taxon>Chitinophagia</taxon>
        <taxon>Chitinophagales</taxon>
        <taxon>Chitinophagaceae</taxon>
        <taxon>Deminuibacter</taxon>
    </lineage>
</organism>
<feature type="domain" description="Glucose/Sorbosone dehydrogenase" evidence="1">
    <location>
        <begin position="53"/>
        <end position="326"/>
    </location>
</feature>
<evidence type="ECO:0000313" key="3">
    <source>
        <dbReference type="Proteomes" id="UP000261284"/>
    </source>
</evidence>
<dbReference type="Proteomes" id="UP000261284">
    <property type="component" value="Unassembled WGS sequence"/>
</dbReference>
<dbReference type="PANTHER" id="PTHR19328">
    <property type="entry name" value="HEDGEHOG-INTERACTING PROTEIN"/>
    <property type="match status" value="1"/>
</dbReference>
<dbReference type="SUPFAM" id="SSF50952">
    <property type="entry name" value="Soluble quinoprotein glucose dehydrogenase"/>
    <property type="match status" value="1"/>
</dbReference>
<sequence>MAKQYHISKDMEYLHRLLLPFLLSFVFSTALRAQAITGPQGELFNIRLIADKLSDPWEVTYGPDQYLWVTEAKGYRVLRINPITGVKTVLLDLNNQRDFPRYDVIPDSADGGKPWPQGGLMGMALHPRLLKGQPYVFLAYLYHFAGVNEQGHGCAENFGGCYFTTRIVRYTYNSTRQKLESPVVLCDSIPGSSDHNAGRLLIAPVSNEYYLFYSVGDMGAGQFDNAGRPNHAQNIDSYEGKILRFNVYPDADSNRYNSWIPNDNPFCTADHQSAVWSYGHRNAQGLAYAFIGGNYRLYAAEHGPFSDDEINMVDAGKNYGHPLVIGYNDGNYDHLAAGVTAEASLPGPWHTSYPLINSEAANAKAMGDSYRDPIKTLYPNTNAFLNNVMTRIRNNDPEKPTWPSEAPSSVSVYTSTAIPGWKNSLLVTTLKGGKLIRLQLDATGEHVISDTINYFKGRLRYRDLAISDDGYKIYLALDSTIVSSGPTTVQPMETAKRGSVIELTYIGNTRSSNKTPADSIPIQRLDVLPRRKP</sequence>
<feature type="domain" description="Glucose/Sorbosone dehydrogenase" evidence="1">
    <location>
        <begin position="402"/>
        <end position="478"/>
    </location>
</feature>
<dbReference type="InterPro" id="IPR011041">
    <property type="entry name" value="Quinoprot_gluc/sorb_DH_b-prop"/>
</dbReference>
<dbReference type="PANTHER" id="PTHR19328:SF13">
    <property type="entry name" value="HIPL1 PROTEIN"/>
    <property type="match status" value="1"/>
</dbReference>